<evidence type="ECO:0000259" key="2">
    <source>
        <dbReference type="PROSITE" id="PS51782"/>
    </source>
</evidence>
<organism evidence="3">
    <name type="scientific">Microbacterium sp. A8/3-1</name>
    <dbReference type="NCBI Taxonomy" id="3160749"/>
    <lineage>
        <taxon>Bacteria</taxon>
        <taxon>Bacillati</taxon>
        <taxon>Actinomycetota</taxon>
        <taxon>Actinomycetes</taxon>
        <taxon>Micrococcales</taxon>
        <taxon>Microbacteriaceae</taxon>
        <taxon>Microbacterium</taxon>
    </lineage>
</organism>
<protein>
    <submittedName>
        <fullName evidence="3">LysM peptidoglycan-binding domain-containing protein</fullName>
    </submittedName>
</protein>
<dbReference type="InterPro" id="IPR036779">
    <property type="entry name" value="LysM_dom_sf"/>
</dbReference>
<dbReference type="PROSITE" id="PS51782">
    <property type="entry name" value="LYSM"/>
    <property type="match status" value="1"/>
</dbReference>
<feature type="domain" description="LysM" evidence="2">
    <location>
        <begin position="71"/>
        <end position="120"/>
    </location>
</feature>
<name>A0AAU7VWY9_9MICO</name>
<dbReference type="RefSeq" id="WP_350351948.1">
    <property type="nucleotide sequence ID" value="NZ_CP158357.1"/>
</dbReference>
<keyword evidence="1" id="KW-0812">Transmembrane</keyword>
<dbReference type="EMBL" id="CP158357">
    <property type="protein sequence ID" value="XBX78724.1"/>
    <property type="molecule type" value="Genomic_DNA"/>
</dbReference>
<reference evidence="3" key="1">
    <citation type="submission" date="2024-06" db="EMBL/GenBank/DDBJ databases">
        <title>Draft genome sequence of Microbacterium sp. strain A8/3-1, isolated from Oxytropis tragacanthoides Fisch. ex DC. Root nodules in the Altai region of Russia.</title>
        <authorList>
            <person name="Sazanova A."/>
            <person name="Guro P."/>
            <person name="Kuznetsova I."/>
            <person name="Belimov A."/>
            <person name="Safronova V."/>
        </authorList>
    </citation>
    <scope>NUCLEOTIDE SEQUENCE</scope>
    <source>
        <strain evidence="3">A8/3-1</strain>
    </source>
</reference>
<feature type="transmembrane region" description="Helical" evidence="1">
    <location>
        <begin position="31"/>
        <end position="57"/>
    </location>
</feature>
<keyword evidence="1" id="KW-1133">Transmembrane helix</keyword>
<proteinExistence type="predicted"/>
<evidence type="ECO:0000313" key="3">
    <source>
        <dbReference type="EMBL" id="XBX78724.1"/>
    </source>
</evidence>
<dbReference type="Pfam" id="PF01476">
    <property type="entry name" value="LysM"/>
    <property type="match status" value="1"/>
</dbReference>
<evidence type="ECO:0000256" key="1">
    <source>
        <dbReference type="SAM" id="Phobius"/>
    </source>
</evidence>
<gene>
    <name evidence="3" type="ORF">ABS642_01135</name>
</gene>
<dbReference type="SMART" id="SM00257">
    <property type="entry name" value="LysM"/>
    <property type="match status" value="1"/>
</dbReference>
<dbReference type="AlphaFoldDB" id="A0AAU7VWY9"/>
<dbReference type="InterPro" id="IPR018392">
    <property type="entry name" value="LysM"/>
</dbReference>
<sequence>MSSISISTAAVIPARPATRSRLRLTARGRGVLLAVAAVPLAIGIAVAAISGGSAIAASDDTAGSFSTADFQTVTVLPGDTLWSIANTVAPTADPRDVIGEISRLNMLRGGALQIGQELAIPAQYAD</sequence>
<dbReference type="Gene3D" id="3.10.350.10">
    <property type="entry name" value="LysM domain"/>
    <property type="match status" value="1"/>
</dbReference>
<accession>A0AAU7VWY9</accession>
<keyword evidence="1" id="KW-0472">Membrane</keyword>
<dbReference type="CDD" id="cd00118">
    <property type="entry name" value="LysM"/>
    <property type="match status" value="1"/>
</dbReference>